<dbReference type="Proteomes" id="UP000032452">
    <property type="component" value="Unassembled WGS sequence"/>
</dbReference>
<organism evidence="1 2">
    <name type="scientific">Aliterella atlantica CENA595</name>
    <dbReference type="NCBI Taxonomy" id="1618023"/>
    <lineage>
        <taxon>Bacteria</taxon>
        <taxon>Bacillati</taxon>
        <taxon>Cyanobacteriota</taxon>
        <taxon>Cyanophyceae</taxon>
        <taxon>Chroococcidiopsidales</taxon>
        <taxon>Aliterellaceae</taxon>
        <taxon>Aliterella</taxon>
    </lineage>
</organism>
<dbReference type="EMBL" id="JYON01000041">
    <property type="protein sequence ID" value="KJH69509.1"/>
    <property type="molecule type" value="Genomic_DNA"/>
</dbReference>
<evidence type="ECO:0000313" key="1">
    <source>
        <dbReference type="EMBL" id="KJH69509.1"/>
    </source>
</evidence>
<protein>
    <submittedName>
        <fullName evidence="1">Uncharacterized protein</fullName>
    </submittedName>
</protein>
<proteinExistence type="predicted"/>
<reference evidence="1 2" key="1">
    <citation type="submission" date="2015-02" db="EMBL/GenBank/DDBJ databases">
        <title>Draft genome of a novel marine cyanobacterium (Chroococcales) isolated from South Atlantic Ocean.</title>
        <authorList>
            <person name="Rigonato J."/>
            <person name="Alvarenga D.O."/>
            <person name="Branco L.H."/>
            <person name="Varani A.M."/>
            <person name="Brandini F.P."/>
            <person name="Fiore M.F."/>
        </authorList>
    </citation>
    <scope>NUCLEOTIDE SEQUENCE [LARGE SCALE GENOMIC DNA]</scope>
    <source>
        <strain evidence="1 2">CENA595</strain>
    </source>
</reference>
<dbReference type="RefSeq" id="WP_045057130.1">
    <property type="nucleotide sequence ID" value="NZ_CAWMDP010000049.1"/>
</dbReference>
<comment type="caution">
    <text evidence="1">The sequence shown here is derived from an EMBL/GenBank/DDBJ whole genome shotgun (WGS) entry which is preliminary data.</text>
</comment>
<dbReference type="STRING" id="1618023.UH38_23425"/>
<accession>A0A0D8ZM43</accession>
<dbReference type="OrthoDB" id="123228at2"/>
<keyword evidence="2" id="KW-1185">Reference proteome</keyword>
<dbReference type="AlphaFoldDB" id="A0A0D8ZM43"/>
<sequence length="75" mass="8852">MTKTQQDIIRQGYKALVDSLGVVNAIRFMQHFSPGQGDYTQERHQWLERVPLENILVGMSQRREDDETQYDEIIK</sequence>
<gene>
    <name evidence="1" type="ORF">UH38_23425</name>
</gene>
<evidence type="ECO:0000313" key="2">
    <source>
        <dbReference type="Proteomes" id="UP000032452"/>
    </source>
</evidence>
<name>A0A0D8ZM43_9CYAN</name>